<dbReference type="AlphaFoldDB" id="A0A5Y3XAK1"/>
<name>A0A5Y3XAK1_SALER</name>
<reference evidence="1" key="1">
    <citation type="submission" date="2018-06" db="EMBL/GenBank/DDBJ databases">
        <authorList>
            <person name="Ashton P.M."/>
            <person name="Dallman T."/>
            <person name="Nair S."/>
            <person name="De Pinna E."/>
            <person name="Peters T."/>
            <person name="Grant K."/>
        </authorList>
    </citation>
    <scope>NUCLEOTIDE SEQUENCE [LARGE SCALE GENOMIC DNA]</scope>
    <source>
        <strain evidence="1">318584</strain>
    </source>
</reference>
<dbReference type="EMBL" id="AAIYKG010000010">
    <property type="protein sequence ID" value="ECJ4506264.1"/>
    <property type="molecule type" value="Genomic_DNA"/>
</dbReference>
<sequence>MNNDQDMLMPVALDRLRAFYLNPRITRNHDELKELIRYHSFLKNYYIYMCNYHEFPVWTYKLKEF</sequence>
<organism evidence="1">
    <name type="scientific">Salmonella enterica subsp. salamae</name>
    <dbReference type="NCBI Taxonomy" id="59202"/>
    <lineage>
        <taxon>Bacteria</taxon>
        <taxon>Pseudomonadati</taxon>
        <taxon>Pseudomonadota</taxon>
        <taxon>Gammaproteobacteria</taxon>
        <taxon>Enterobacterales</taxon>
        <taxon>Enterobacteriaceae</taxon>
        <taxon>Salmonella</taxon>
    </lineage>
</organism>
<comment type="caution">
    <text evidence="1">The sequence shown here is derived from an EMBL/GenBank/DDBJ whole genome shotgun (WGS) entry which is preliminary data.</text>
</comment>
<proteinExistence type="predicted"/>
<gene>
    <name evidence="1" type="ORF">DNU24_11130</name>
</gene>
<accession>A0A5Y3XAK1</accession>
<protein>
    <submittedName>
        <fullName evidence="1">Uncharacterized protein</fullName>
    </submittedName>
</protein>
<evidence type="ECO:0000313" key="1">
    <source>
        <dbReference type="EMBL" id="ECJ4506264.1"/>
    </source>
</evidence>
<dbReference type="Proteomes" id="UP000839747">
    <property type="component" value="Unassembled WGS sequence"/>
</dbReference>